<gene>
    <name evidence="7" type="primary">iorA_1</name>
    <name evidence="7" type="ORF">SAMEA4384070_02383</name>
</gene>
<dbReference type="InterPro" id="IPR001041">
    <property type="entry name" value="2Fe-2S_ferredoxin-type"/>
</dbReference>
<dbReference type="EC" id="1.3.99.16" evidence="7"/>
<evidence type="ECO:0000259" key="6">
    <source>
        <dbReference type="PROSITE" id="PS51085"/>
    </source>
</evidence>
<evidence type="ECO:0000256" key="1">
    <source>
        <dbReference type="ARBA" id="ARBA00022714"/>
    </source>
</evidence>
<dbReference type="InterPro" id="IPR006058">
    <property type="entry name" value="2Fe2S_fd_BS"/>
</dbReference>
<keyword evidence="3 7" id="KW-0560">Oxidoreductase</keyword>
<dbReference type="SUPFAM" id="SSF54292">
    <property type="entry name" value="2Fe-2S ferredoxin-like"/>
    <property type="match status" value="1"/>
</dbReference>
<dbReference type="GO" id="GO:0047121">
    <property type="term" value="F:isoquinoline 1-oxidoreductase activity"/>
    <property type="evidence" value="ECO:0007669"/>
    <property type="project" value="UniProtKB-EC"/>
</dbReference>
<dbReference type="GeneID" id="75027535"/>
<evidence type="ECO:0000313" key="8">
    <source>
        <dbReference type="Proteomes" id="UP000215134"/>
    </source>
</evidence>
<dbReference type="RefSeq" id="WP_061795653.1">
    <property type="nucleotide sequence ID" value="NZ_CABITV010000007.1"/>
</dbReference>
<dbReference type="PANTHER" id="PTHR44379:SF6">
    <property type="entry name" value="BLR6046 PROTEIN"/>
    <property type="match status" value="1"/>
</dbReference>
<sequence>MAISEVQSSREGAIKTLTEHPLMLSVNGENIHTRVMADTPLLLVLRNDLALNGPKYGCGLGECGACTVLIDGVAARACVIPALGIAGRAVVTLEGLGDREHPHPVQRAFIEEQAAQCGYCLNGMIMTTKALLDRNPSPSDAEIRQALSGNLCRCGTHIEILRAVQRAIILCRDEETQPDD</sequence>
<name>A0A240C0I7_SERFI</name>
<organism evidence="7 8">
    <name type="scientific">Serratia ficaria</name>
    <dbReference type="NCBI Taxonomy" id="61651"/>
    <lineage>
        <taxon>Bacteria</taxon>
        <taxon>Pseudomonadati</taxon>
        <taxon>Pseudomonadota</taxon>
        <taxon>Gammaproteobacteria</taxon>
        <taxon>Enterobacterales</taxon>
        <taxon>Yersiniaceae</taxon>
        <taxon>Serratia</taxon>
    </lineage>
</organism>
<proteinExistence type="predicted"/>
<dbReference type="GO" id="GO:0051537">
    <property type="term" value="F:2 iron, 2 sulfur cluster binding"/>
    <property type="evidence" value="ECO:0007669"/>
    <property type="project" value="UniProtKB-KW"/>
</dbReference>
<dbReference type="AlphaFoldDB" id="A0A240C0I7"/>
<dbReference type="InterPro" id="IPR051452">
    <property type="entry name" value="Diverse_Oxidoreductases"/>
</dbReference>
<dbReference type="InterPro" id="IPR012675">
    <property type="entry name" value="Beta-grasp_dom_sf"/>
</dbReference>
<keyword evidence="5" id="KW-0411">Iron-sulfur</keyword>
<dbReference type="Proteomes" id="UP000215134">
    <property type="component" value="Chromosome 1"/>
</dbReference>
<dbReference type="InterPro" id="IPR036884">
    <property type="entry name" value="2Fe-2S-bd_dom_sf"/>
</dbReference>
<dbReference type="PANTHER" id="PTHR44379">
    <property type="entry name" value="OXIDOREDUCTASE WITH IRON-SULFUR SUBUNIT"/>
    <property type="match status" value="1"/>
</dbReference>
<dbReference type="PROSITE" id="PS51085">
    <property type="entry name" value="2FE2S_FER_2"/>
    <property type="match status" value="1"/>
</dbReference>
<dbReference type="SUPFAM" id="SSF47741">
    <property type="entry name" value="CO dehydrogenase ISP C-domain like"/>
    <property type="match status" value="1"/>
</dbReference>
<evidence type="ECO:0000256" key="3">
    <source>
        <dbReference type="ARBA" id="ARBA00023002"/>
    </source>
</evidence>
<dbReference type="Gene3D" id="1.10.150.120">
    <property type="entry name" value="[2Fe-2S]-binding domain"/>
    <property type="match status" value="1"/>
</dbReference>
<reference evidence="7 8" key="1">
    <citation type="submission" date="2017-06" db="EMBL/GenBank/DDBJ databases">
        <authorList>
            <consortium name="Pathogen Informatics"/>
        </authorList>
    </citation>
    <scope>NUCLEOTIDE SEQUENCE [LARGE SCALE GENOMIC DNA]</scope>
    <source>
        <strain evidence="7 8">NCTC12148</strain>
    </source>
</reference>
<accession>A0A240C0I7</accession>
<feature type="domain" description="2Fe-2S ferredoxin-type" evidence="6">
    <location>
        <begin position="20"/>
        <end position="96"/>
    </location>
</feature>
<evidence type="ECO:0000313" key="7">
    <source>
        <dbReference type="EMBL" id="SNW01269.1"/>
    </source>
</evidence>
<dbReference type="InterPro" id="IPR002888">
    <property type="entry name" value="2Fe-2S-bd"/>
</dbReference>
<dbReference type="Gene3D" id="3.10.20.30">
    <property type="match status" value="1"/>
</dbReference>
<evidence type="ECO:0000256" key="2">
    <source>
        <dbReference type="ARBA" id="ARBA00022723"/>
    </source>
</evidence>
<dbReference type="GO" id="GO:0046872">
    <property type="term" value="F:metal ion binding"/>
    <property type="evidence" value="ECO:0007669"/>
    <property type="project" value="UniProtKB-KW"/>
</dbReference>
<evidence type="ECO:0000256" key="5">
    <source>
        <dbReference type="ARBA" id="ARBA00023014"/>
    </source>
</evidence>
<keyword evidence="4" id="KW-0408">Iron</keyword>
<keyword evidence="8" id="KW-1185">Reference proteome</keyword>
<dbReference type="OrthoDB" id="9775084at2"/>
<dbReference type="STRING" id="1411141.GCA_001590885_01251"/>
<evidence type="ECO:0000256" key="4">
    <source>
        <dbReference type="ARBA" id="ARBA00023004"/>
    </source>
</evidence>
<dbReference type="EMBL" id="LT906479">
    <property type="protein sequence ID" value="SNW01269.1"/>
    <property type="molecule type" value="Genomic_DNA"/>
</dbReference>
<dbReference type="Pfam" id="PF01799">
    <property type="entry name" value="Fer2_2"/>
    <property type="match status" value="1"/>
</dbReference>
<keyword evidence="2" id="KW-0479">Metal-binding</keyword>
<dbReference type="FunFam" id="1.10.150.120:FF:000003">
    <property type="entry name" value="Carbon monoxide dehydrogenase, small subunit"/>
    <property type="match status" value="1"/>
</dbReference>
<protein>
    <submittedName>
        <fullName evidence="7">Isoquinoline 1-oxidoreductase subunit alpha</fullName>
        <ecNumber evidence="7">1.3.99.16</ecNumber>
    </submittedName>
</protein>
<dbReference type="InterPro" id="IPR036010">
    <property type="entry name" value="2Fe-2S_ferredoxin-like_sf"/>
</dbReference>
<dbReference type="KEGG" id="sfj:SAMEA4384070_2383"/>
<dbReference type="PROSITE" id="PS00197">
    <property type="entry name" value="2FE2S_FER_1"/>
    <property type="match status" value="1"/>
</dbReference>
<keyword evidence="1" id="KW-0001">2Fe-2S</keyword>
<dbReference type="Pfam" id="PF00111">
    <property type="entry name" value="Fer2"/>
    <property type="match status" value="1"/>
</dbReference>